<comment type="caution">
    <text evidence="1">The sequence shown here is derived from an EMBL/GenBank/DDBJ whole genome shotgun (WGS) entry which is preliminary data.</text>
</comment>
<keyword evidence="2" id="KW-1185">Reference proteome</keyword>
<dbReference type="Proteomes" id="UP000005714">
    <property type="component" value="Unassembled WGS sequence"/>
</dbReference>
<gene>
    <name evidence="1" type="ORF">HMPREF0183_0274</name>
</gene>
<name>D4YK14_9MICO</name>
<dbReference type="EMBL" id="ADNU01000009">
    <property type="protein sequence ID" value="EFG48458.1"/>
    <property type="molecule type" value="Genomic_DNA"/>
</dbReference>
<dbReference type="STRING" id="585530.HMPREF0183_0274"/>
<sequence>MAAPGSRCGAAARLKHWQEQSSAVEVWEERRCRLFGTGSIRPTASVGKPVRRGW</sequence>
<protein>
    <submittedName>
        <fullName evidence="1">Uncharacterized protein</fullName>
    </submittedName>
</protein>
<evidence type="ECO:0000313" key="1">
    <source>
        <dbReference type="EMBL" id="EFG48458.1"/>
    </source>
</evidence>
<organism evidence="1 2">
    <name type="scientific">Brevibacterium mcbrellneri ATCC 49030</name>
    <dbReference type="NCBI Taxonomy" id="585530"/>
    <lineage>
        <taxon>Bacteria</taxon>
        <taxon>Bacillati</taxon>
        <taxon>Actinomycetota</taxon>
        <taxon>Actinomycetes</taxon>
        <taxon>Micrococcales</taxon>
        <taxon>Brevibacteriaceae</taxon>
        <taxon>Brevibacterium</taxon>
    </lineage>
</organism>
<proteinExistence type="predicted"/>
<dbReference type="AlphaFoldDB" id="D4YK14"/>
<reference evidence="1 2" key="1">
    <citation type="submission" date="2010-04" db="EMBL/GenBank/DDBJ databases">
        <authorList>
            <person name="Qin X."/>
            <person name="Bachman B."/>
            <person name="Battles P."/>
            <person name="Bell A."/>
            <person name="Bess C."/>
            <person name="Bickham C."/>
            <person name="Chaboub L."/>
            <person name="Chen D."/>
            <person name="Coyle M."/>
            <person name="Deiros D.R."/>
            <person name="Dinh H."/>
            <person name="Forbes L."/>
            <person name="Fowler G."/>
            <person name="Francisco L."/>
            <person name="Fu Q."/>
            <person name="Gubbala S."/>
            <person name="Hale W."/>
            <person name="Han Y."/>
            <person name="Hemphill L."/>
            <person name="Highlander S.K."/>
            <person name="Hirani K."/>
            <person name="Hogues M."/>
            <person name="Jackson L."/>
            <person name="Jakkamsetti A."/>
            <person name="Javaid M."/>
            <person name="Jiang H."/>
            <person name="Korchina V."/>
            <person name="Kovar C."/>
            <person name="Lara F."/>
            <person name="Lee S."/>
            <person name="Mata R."/>
            <person name="Mathew T."/>
            <person name="Moen C."/>
            <person name="Morales K."/>
            <person name="Munidasa M."/>
            <person name="Nazareth L."/>
            <person name="Ngo R."/>
            <person name="Nguyen L."/>
            <person name="Okwuonu G."/>
            <person name="Ongeri F."/>
            <person name="Patil S."/>
            <person name="Petrosino J."/>
            <person name="Pham C."/>
            <person name="Pham P."/>
            <person name="Pu L.-L."/>
            <person name="Puazo M."/>
            <person name="Raj R."/>
            <person name="Reid J."/>
            <person name="Rouhana J."/>
            <person name="Saada N."/>
            <person name="Shang Y."/>
            <person name="Simmons D."/>
            <person name="Thornton R."/>
            <person name="Warren J."/>
            <person name="Weissenberger G."/>
            <person name="Zhang J."/>
            <person name="Zhang L."/>
            <person name="Zhou C."/>
            <person name="Zhu D."/>
            <person name="Muzny D."/>
            <person name="Worley K."/>
            <person name="Gibbs R."/>
        </authorList>
    </citation>
    <scope>NUCLEOTIDE SEQUENCE [LARGE SCALE GENOMIC DNA]</scope>
    <source>
        <strain evidence="1 2">ATCC 49030</strain>
    </source>
</reference>
<evidence type="ECO:0000313" key="2">
    <source>
        <dbReference type="Proteomes" id="UP000005714"/>
    </source>
</evidence>
<accession>D4YK14</accession>